<dbReference type="Proteomes" id="UP001305220">
    <property type="component" value="Chromosome"/>
</dbReference>
<accession>A0AA96DRL0</accession>
<gene>
    <name evidence="1" type="ORF">RMP68_06870</name>
</gene>
<dbReference type="EMBL" id="CP134856">
    <property type="protein sequence ID" value="WNL33234.1"/>
    <property type="molecule type" value="Genomic_DNA"/>
</dbReference>
<reference evidence="1" key="1">
    <citation type="submission" date="2023-09" db="EMBL/GenBank/DDBJ databases">
        <title>Arcobacter tbilisiensis sp. nov. isolated from chicken meat in Tbilisi, Georgia.</title>
        <authorList>
            <person name="Matthias R."/>
            <person name="Zautner A.E."/>
        </authorList>
    </citation>
    <scope>NUCLEOTIDE SEQUENCE</scope>
    <source>
        <strain evidence="1">LEO 62</strain>
    </source>
</reference>
<dbReference type="RefSeq" id="WP_258315343.1">
    <property type="nucleotide sequence ID" value="NZ_CP128652.1"/>
</dbReference>
<evidence type="ECO:0000313" key="1">
    <source>
        <dbReference type="EMBL" id="WNL33234.1"/>
    </source>
</evidence>
<sequence>MLINYINHNYQNIEIANKGICNFIIFELEEEFEIDDEDSWIKI</sequence>
<organism evidence="1">
    <name type="scientific">Arcobacter cryaerophilus gv. pseudocryaerophilus</name>
    <dbReference type="NCBI Taxonomy" id="2933791"/>
    <lineage>
        <taxon>Bacteria</taxon>
        <taxon>Pseudomonadati</taxon>
        <taxon>Campylobacterota</taxon>
        <taxon>Epsilonproteobacteria</taxon>
        <taxon>Campylobacterales</taxon>
        <taxon>Arcobacteraceae</taxon>
        <taxon>Aliarcobacter</taxon>
    </lineage>
</organism>
<proteinExistence type="predicted"/>
<dbReference type="AlphaFoldDB" id="A0AA96DRL0"/>
<name>A0AA96DRL0_9BACT</name>
<protein>
    <submittedName>
        <fullName evidence="1">Uncharacterized protein</fullName>
    </submittedName>
</protein>